<proteinExistence type="predicted"/>
<dbReference type="EMBL" id="LR792683">
    <property type="protein sequence ID" value="CAB3395432.1"/>
    <property type="molecule type" value="Genomic_DNA"/>
</dbReference>
<reference evidence="2 3" key="1">
    <citation type="submission" date="2020-04" db="EMBL/GenBank/DDBJ databases">
        <authorList>
            <person name="Hogendoorn C."/>
        </authorList>
    </citation>
    <scope>NUCLEOTIDE SEQUENCE [LARGE SCALE GENOMIC DNA]</scope>
    <source>
        <strain evidence="2">COOX1</strain>
    </source>
</reference>
<dbReference type="PANTHER" id="PTHR30411">
    <property type="entry name" value="CYTOPLASMIC PROTEIN"/>
    <property type="match status" value="1"/>
</dbReference>
<dbReference type="Pfam" id="PF04073">
    <property type="entry name" value="tRNA_edit"/>
    <property type="match status" value="1"/>
</dbReference>
<evidence type="ECO:0000313" key="3">
    <source>
        <dbReference type="Proteomes" id="UP000502196"/>
    </source>
</evidence>
<dbReference type="Proteomes" id="UP000502196">
    <property type="component" value="Chromosome"/>
</dbReference>
<dbReference type="AlphaFoldDB" id="A0A6F9EET9"/>
<gene>
    <name evidence="2" type="ORF">COOX1_2909</name>
</gene>
<dbReference type="CDD" id="cd04333">
    <property type="entry name" value="ProX_deacylase"/>
    <property type="match status" value="1"/>
</dbReference>
<dbReference type="InterPro" id="IPR036754">
    <property type="entry name" value="YbaK/aa-tRNA-synt-asso_dom_sf"/>
</dbReference>
<dbReference type="GO" id="GO:0002161">
    <property type="term" value="F:aminoacyl-tRNA deacylase activity"/>
    <property type="evidence" value="ECO:0007669"/>
    <property type="project" value="InterPro"/>
</dbReference>
<dbReference type="SUPFAM" id="SSF55826">
    <property type="entry name" value="YbaK/ProRS associated domain"/>
    <property type="match status" value="1"/>
</dbReference>
<dbReference type="InterPro" id="IPR007214">
    <property type="entry name" value="YbaK/aa-tRNA-synth-assoc-dom"/>
</dbReference>
<evidence type="ECO:0000313" key="2">
    <source>
        <dbReference type="EMBL" id="CAB3395432.1"/>
    </source>
</evidence>
<organism evidence="2 3">
    <name type="scientific">Kyrpidia spormannii</name>
    <dbReference type="NCBI Taxonomy" id="2055160"/>
    <lineage>
        <taxon>Bacteria</taxon>
        <taxon>Bacillati</taxon>
        <taxon>Bacillota</taxon>
        <taxon>Bacilli</taxon>
        <taxon>Bacillales</taxon>
        <taxon>Alicyclobacillaceae</taxon>
        <taxon>Kyrpidia</taxon>
    </lineage>
</organism>
<name>A0A6F9EET9_9BACL</name>
<accession>A0A6F9EET9</accession>
<dbReference type="Gene3D" id="3.90.960.10">
    <property type="entry name" value="YbaK/aminoacyl-tRNA synthetase-associated domain"/>
    <property type="match status" value="1"/>
</dbReference>
<dbReference type="RefSeq" id="WP_197957653.1">
    <property type="nucleotide sequence ID" value="NZ_LR792683.1"/>
</dbReference>
<sequence length="157" mass="16786">MNMHEGVTRFQKIMESIDPGIRVVEMEASTRTAADAAQALDVTTAQIAKSIVFLAGEEPILVIAAGDHRVDPEKLAAIMGRPVKLADPATVLDLTGFEIGGVPPLGHRSPLRTIIDEDLFHHEIVYAAAGSPRAIFACHPGSLVNWTDGLVAKVKET</sequence>
<protein>
    <recommendedName>
        <fullName evidence="1">YbaK/aminoacyl-tRNA synthetase-associated domain-containing protein</fullName>
    </recommendedName>
</protein>
<evidence type="ECO:0000259" key="1">
    <source>
        <dbReference type="Pfam" id="PF04073"/>
    </source>
</evidence>
<dbReference type="PANTHER" id="PTHR30411:SF1">
    <property type="entry name" value="CYTOPLASMIC PROTEIN"/>
    <property type="match status" value="1"/>
</dbReference>
<feature type="domain" description="YbaK/aminoacyl-tRNA synthetase-associated" evidence="1">
    <location>
        <begin position="29"/>
        <end position="139"/>
    </location>
</feature>